<dbReference type="GO" id="GO:0005737">
    <property type="term" value="C:cytoplasm"/>
    <property type="evidence" value="ECO:0007669"/>
    <property type="project" value="UniProtKB-SubCell"/>
</dbReference>
<accession>A0A9W6GSU7</accession>
<dbReference type="Gene3D" id="3.40.50.2300">
    <property type="match status" value="1"/>
</dbReference>
<feature type="modified residue" description="4-aspartylphosphate" evidence="5 7">
    <location>
        <position position="60"/>
    </location>
</feature>
<keyword evidence="5 7" id="KW-0597">Phosphoprotein</keyword>
<feature type="active site" evidence="5 6">
    <location>
        <position position="196"/>
    </location>
</feature>
<dbReference type="AlphaFoldDB" id="A0A9W6GSU7"/>
<organism evidence="10 11">
    <name type="scientific">Methylocystis echinoides</name>
    <dbReference type="NCBI Taxonomy" id="29468"/>
    <lineage>
        <taxon>Bacteria</taxon>
        <taxon>Pseudomonadati</taxon>
        <taxon>Pseudomonadota</taxon>
        <taxon>Alphaproteobacteria</taxon>
        <taxon>Hyphomicrobiales</taxon>
        <taxon>Methylocystaceae</taxon>
        <taxon>Methylocystis</taxon>
    </lineage>
</organism>
<comment type="subcellular location">
    <subcellularLocation>
        <location evidence="5">Cytoplasm</location>
    </subcellularLocation>
</comment>
<dbReference type="CDD" id="cd17541">
    <property type="entry name" value="REC_CheB-like"/>
    <property type="match status" value="1"/>
</dbReference>
<dbReference type="GO" id="GO:0008984">
    <property type="term" value="F:protein-glutamate methylesterase activity"/>
    <property type="evidence" value="ECO:0007669"/>
    <property type="project" value="UniProtKB-UniRule"/>
</dbReference>
<comment type="catalytic activity">
    <reaction evidence="4 5">
        <text>[protein]-L-glutamate 5-O-methyl ester + H2O = L-glutamyl-[protein] + methanol + H(+)</text>
        <dbReference type="Rhea" id="RHEA:23236"/>
        <dbReference type="Rhea" id="RHEA-COMP:10208"/>
        <dbReference type="Rhea" id="RHEA-COMP:10311"/>
        <dbReference type="ChEBI" id="CHEBI:15377"/>
        <dbReference type="ChEBI" id="CHEBI:15378"/>
        <dbReference type="ChEBI" id="CHEBI:17790"/>
        <dbReference type="ChEBI" id="CHEBI:29973"/>
        <dbReference type="ChEBI" id="CHEBI:82795"/>
        <dbReference type="EC" id="3.1.1.61"/>
    </reaction>
</comment>
<evidence type="ECO:0000256" key="1">
    <source>
        <dbReference type="ARBA" id="ARBA00022490"/>
    </source>
</evidence>
<dbReference type="PIRSF" id="PIRSF000876">
    <property type="entry name" value="RR_chemtxs_CheB"/>
    <property type="match status" value="1"/>
</dbReference>
<keyword evidence="1 5" id="KW-0963">Cytoplasm</keyword>
<dbReference type="InterPro" id="IPR008248">
    <property type="entry name" value="CheB-like"/>
</dbReference>
<dbReference type="Pfam" id="PF01339">
    <property type="entry name" value="CheB_methylest"/>
    <property type="match status" value="1"/>
</dbReference>
<keyword evidence="3 5" id="KW-0378">Hydrolase</keyword>
<dbReference type="PROSITE" id="PS50122">
    <property type="entry name" value="CHEB"/>
    <property type="match status" value="1"/>
</dbReference>
<evidence type="ECO:0000313" key="11">
    <source>
        <dbReference type="Proteomes" id="UP001144323"/>
    </source>
</evidence>
<comment type="similarity">
    <text evidence="5">Belongs to the CheB family.</text>
</comment>
<dbReference type="SUPFAM" id="SSF52738">
    <property type="entry name" value="Methylesterase CheB, C-terminal domain"/>
    <property type="match status" value="1"/>
</dbReference>
<dbReference type="RefSeq" id="WP_281801688.1">
    <property type="nucleotide sequence ID" value="NZ_BSEC01000001.1"/>
</dbReference>
<evidence type="ECO:0000313" key="10">
    <source>
        <dbReference type="EMBL" id="GLI92457.1"/>
    </source>
</evidence>
<evidence type="ECO:0000256" key="2">
    <source>
        <dbReference type="ARBA" id="ARBA00022500"/>
    </source>
</evidence>
<dbReference type="InterPro" id="IPR011006">
    <property type="entry name" value="CheY-like_superfamily"/>
</dbReference>
<keyword evidence="11" id="KW-1185">Reference proteome</keyword>
<feature type="domain" description="Response regulatory" evidence="8">
    <location>
        <begin position="10"/>
        <end position="126"/>
    </location>
</feature>
<dbReference type="Proteomes" id="UP001144323">
    <property type="component" value="Unassembled WGS sequence"/>
</dbReference>
<dbReference type="GO" id="GO:0050568">
    <property type="term" value="F:protein-glutamine glutaminase activity"/>
    <property type="evidence" value="ECO:0007669"/>
    <property type="project" value="UniProtKB-UniRule"/>
</dbReference>
<evidence type="ECO:0000256" key="4">
    <source>
        <dbReference type="ARBA" id="ARBA00048267"/>
    </source>
</evidence>
<evidence type="ECO:0000256" key="7">
    <source>
        <dbReference type="PROSITE-ProRule" id="PRU00169"/>
    </source>
</evidence>
<feature type="active site" evidence="5 6">
    <location>
        <position position="170"/>
    </location>
</feature>
<evidence type="ECO:0000256" key="6">
    <source>
        <dbReference type="PROSITE-ProRule" id="PRU00050"/>
    </source>
</evidence>
<comment type="catalytic activity">
    <reaction evidence="5">
        <text>L-glutaminyl-[protein] + H2O = L-glutamyl-[protein] + NH4(+)</text>
        <dbReference type="Rhea" id="RHEA:16441"/>
        <dbReference type="Rhea" id="RHEA-COMP:10207"/>
        <dbReference type="Rhea" id="RHEA-COMP:10208"/>
        <dbReference type="ChEBI" id="CHEBI:15377"/>
        <dbReference type="ChEBI" id="CHEBI:28938"/>
        <dbReference type="ChEBI" id="CHEBI:29973"/>
        <dbReference type="ChEBI" id="CHEBI:30011"/>
        <dbReference type="EC" id="3.5.1.44"/>
    </reaction>
</comment>
<dbReference type="NCBIfam" id="NF009206">
    <property type="entry name" value="PRK12555.1"/>
    <property type="match status" value="1"/>
</dbReference>
<evidence type="ECO:0000256" key="5">
    <source>
        <dbReference type="HAMAP-Rule" id="MF_00099"/>
    </source>
</evidence>
<feature type="active site" evidence="5 6">
    <location>
        <position position="293"/>
    </location>
</feature>
<dbReference type="EMBL" id="BSEC01000001">
    <property type="protein sequence ID" value="GLI92457.1"/>
    <property type="molecule type" value="Genomic_DNA"/>
</dbReference>
<evidence type="ECO:0000259" key="8">
    <source>
        <dbReference type="PROSITE" id="PS50110"/>
    </source>
</evidence>
<dbReference type="EC" id="3.5.1.44" evidence="5"/>
<comment type="caution">
    <text evidence="10">The sequence shown here is derived from an EMBL/GenBank/DDBJ whole genome shotgun (WGS) entry which is preliminary data.</text>
</comment>
<dbReference type="EC" id="3.1.1.61" evidence="5"/>
<evidence type="ECO:0000259" key="9">
    <source>
        <dbReference type="PROSITE" id="PS50122"/>
    </source>
</evidence>
<dbReference type="PANTHER" id="PTHR42872:SF6">
    <property type="entry name" value="PROTEIN-GLUTAMATE METHYLESTERASE_PROTEIN-GLUTAMINE GLUTAMINASE"/>
    <property type="match status" value="1"/>
</dbReference>
<sequence>MTPSQNRPVRVLVVDDSALVRKLLMDGFSRNGIEVVGQASDPYRARDLLVELKPDVMTLDVEMPRMDGVTFLKHFMPAMPTPTVMISSLTQEGKRITLEALEAGAVDIIPKPGSGVVDDLPLMLDEISRRVREAARVDVSRFGRMGSAPIERVAANLDETTDKLIAIGSSTGGVEALNHIIPAFPANSCGIVVVQHMPAGVTAKFAERLNGLSAMRVKEAEDGDRVMTGLVLIAPGGMKHMTIVRSGGEYRVQLKEGAEVNFSRPAIDVLFNSVAKAAGGNVAAAVLTGMGRDGAAGLLAIRHAGGRTVVQDEATCVVYGMPKAAHDMGAAELVAPLEKIPAFLSRATKRN</sequence>
<dbReference type="InterPro" id="IPR001789">
    <property type="entry name" value="Sig_transdc_resp-reg_receiver"/>
</dbReference>
<dbReference type="Pfam" id="PF00072">
    <property type="entry name" value="Response_reg"/>
    <property type="match status" value="1"/>
</dbReference>
<comment type="function">
    <text evidence="5">Involved in chemotaxis. Part of a chemotaxis signal transduction system that modulates chemotaxis in response to various stimuli. Catalyzes the demethylation of specific methylglutamate residues introduced into the chemoreceptors (methyl-accepting chemotaxis proteins or MCP) by CheR. Also mediates the irreversible deamidation of specific glutamine residues to glutamic acid.</text>
</comment>
<comment type="domain">
    <text evidence="5">Contains a C-terminal catalytic domain, and an N-terminal region which modulates catalytic activity.</text>
</comment>
<evidence type="ECO:0000256" key="3">
    <source>
        <dbReference type="ARBA" id="ARBA00022801"/>
    </source>
</evidence>
<dbReference type="CDD" id="cd16432">
    <property type="entry name" value="CheB_Rec"/>
    <property type="match status" value="1"/>
</dbReference>
<dbReference type="GO" id="GO:0000156">
    <property type="term" value="F:phosphorelay response regulator activity"/>
    <property type="evidence" value="ECO:0007669"/>
    <property type="project" value="InterPro"/>
</dbReference>
<dbReference type="HAMAP" id="MF_00099">
    <property type="entry name" value="CheB_chemtxs"/>
    <property type="match status" value="1"/>
</dbReference>
<keyword evidence="2 5" id="KW-0145">Chemotaxis</keyword>
<dbReference type="SUPFAM" id="SSF52172">
    <property type="entry name" value="CheY-like"/>
    <property type="match status" value="1"/>
</dbReference>
<protein>
    <recommendedName>
        <fullName evidence="5">Protein-glutamate methylesterase/protein-glutamine glutaminase</fullName>
        <ecNumber evidence="5">3.1.1.61</ecNumber>
        <ecNumber evidence="5">3.5.1.44</ecNumber>
    </recommendedName>
</protein>
<dbReference type="Gene3D" id="3.40.50.180">
    <property type="entry name" value="Methylesterase CheB, C-terminal domain"/>
    <property type="match status" value="1"/>
</dbReference>
<proteinExistence type="inferred from homology"/>
<name>A0A9W6GSU7_9HYPH</name>
<dbReference type="InterPro" id="IPR000673">
    <property type="entry name" value="Sig_transdc_resp-reg_Me-estase"/>
</dbReference>
<dbReference type="SMART" id="SM00448">
    <property type="entry name" value="REC"/>
    <property type="match status" value="1"/>
</dbReference>
<dbReference type="InterPro" id="IPR035909">
    <property type="entry name" value="CheB_C"/>
</dbReference>
<feature type="domain" description="CheB-type methylesterase" evidence="9">
    <location>
        <begin position="158"/>
        <end position="351"/>
    </location>
</feature>
<comment type="PTM">
    <text evidence="5">Phosphorylated by CheA. Phosphorylation of the N-terminal regulatory domain activates the methylesterase activity.</text>
</comment>
<dbReference type="GO" id="GO:0006935">
    <property type="term" value="P:chemotaxis"/>
    <property type="evidence" value="ECO:0007669"/>
    <property type="project" value="UniProtKB-UniRule"/>
</dbReference>
<reference evidence="10" key="1">
    <citation type="journal article" date="2023" name="Int. J. Syst. Evol. Microbiol.">
        <title>Methylocystis iwaonis sp. nov., a type II methane-oxidizing bacterium from surface soil of a rice paddy field in Japan, and emended description of the genus Methylocystis (ex Whittenbury et al. 1970) Bowman et al. 1993.</title>
        <authorList>
            <person name="Kaise H."/>
            <person name="Sawadogo J.B."/>
            <person name="Alam M.S."/>
            <person name="Ueno C."/>
            <person name="Dianou D."/>
            <person name="Shinjo R."/>
            <person name="Asakawa S."/>
        </authorList>
    </citation>
    <scope>NUCLEOTIDE SEQUENCE</scope>
    <source>
        <strain evidence="10">LMG27198</strain>
    </source>
</reference>
<dbReference type="NCBIfam" id="NF001965">
    <property type="entry name" value="PRK00742.1"/>
    <property type="match status" value="1"/>
</dbReference>
<dbReference type="PANTHER" id="PTHR42872">
    <property type="entry name" value="PROTEIN-GLUTAMATE METHYLESTERASE/PROTEIN-GLUTAMINE GLUTAMINASE"/>
    <property type="match status" value="1"/>
</dbReference>
<gene>
    <name evidence="10" type="primary">cheB2</name>
    <name evidence="5" type="synonym">cheB</name>
    <name evidence="10" type="ORF">LMG27198_14490</name>
</gene>
<dbReference type="PROSITE" id="PS50110">
    <property type="entry name" value="RESPONSE_REGULATORY"/>
    <property type="match status" value="1"/>
</dbReference>